<dbReference type="AlphaFoldDB" id="A0A1I1FYW4"/>
<feature type="domain" description="FAD-dependent oxidoreductase 2 FAD-binding" evidence="3">
    <location>
        <begin position="85"/>
        <end position="116"/>
    </location>
</feature>
<evidence type="ECO:0000313" key="6">
    <source>
        <dbReference type="Proteomes" id="UP000199577"/>
    </source>
</evidence>
<evidence type="ECO:0000259" key="3">
    <source>
        <dbReference type="Pfam" id="PF00890"/>
    </source>
</evidence>
<dbReference type="PIRSF" id="PIRSF038984">
    <property type="entry name" value="FAD_binding_protein"/>
    <property type="match status" value="1"/>
</dbReference>
<evidence type="ECO:0000313" key="5">
    <source>
        <dbReference type="EMBL" id="SFC02798.1"/>
    </source>
</evidence>
<dbReference type="Gene3D" id="3.50.50.60">
    <property type="entry name" value="FAD/NAD(P)-binding domain"/>
    <property type="match status" value="2"/>
</dbReference>
<dbReference type="InterPro" id="IPR036188">
    <property type="entry name" value="FAD/NAD-bd_sf"/>
</dbReference>
<dbReference type="EMBL" id="FOLL01000003">
    <property type="protein sequence ID" value="SFC02798.1"/>
    <property type="molecule type" value="Genomic_DNA"/>
</dbReference>
<dbReference type="GO" id="GO:0016491">
    <property type="term" value="F:oxidoreductase activity"/>
    <property type="evidence" value="ECO:0007669"/>
    <property type="project" value="UniProtKB-KW"/>
</dbReference>
<dbReference type="PANTHER" id="PTHR42842:SF3">
    <property type="entry name" value="FAD_NAD(P)-BINDING OXIDOREDUCTASE FAMILY PROTEIN"/>
    <property type="match status" value="1"/>
</dbReference>
<gene>
    <name evidence="5" type="ORF">SAMN05421747_103159</name>
</gene>
<dbReference type="PANTHER" id="PTHR42842">
    <property type="entry name" value="FAD/NAD(P)-BINDING OXIDOREDUCTASE"/>
    <property type="match status" value="1"/>
</dbReference>
<dbReference type="Pfam" id="PF00890">
    <property type="entry name" value="FAD_binding_2"/>
    <property type="match status" value="1"/>
</dbReference>
<evidence type="ECO:0000259" key="4">
    <source>
        <dbReference type="Pfam" id="PF21688"/>
    </source>
</evidence>
<dbReference type="Pfam" id="PF21688">
    <property type="entry name" value="FAD-depend_C"/>
    <property type="match status" value="1"/>
</dbReference>
<name>A0A1I1FYW4_9SPHI</name>
<dbReference type="RefSeq" id="WP_090972001.1">
    <property type="nucleotide sequence ID" value="NZ_FOLL01000003.1"/>
</dbReference>
<dbReference type="STRING" id="623281.SAMN05421747_103159"/>
<evidence type="ECO:0000256" key="1">
    <source>
        <dbReference type="ARBA" id="ARBA00022630"/>
    </source>
</evidence>
<dbReference type="InterPro" id="IPR028348">
    <property type="entry name" value="FAD-binding_protein"/>
</dbReference>
<reference evidence="5 6" key="1">
    <citation type="submission" date="2016-10" db="EMBL/GenBank/DDBJ databases">
        <authorList>
            <person name="de Groot N.N."/>
        </authorList>
    </citation>
    <scope>NUCLEOTIDE SEQUENCE [LARGE SCALE GENOMIC DNA]</scope>
    <source>
        <strain evidence="5 6">DSM 22900</strain>
    </source>
</reference>
<keyword evidence="6" id="KW-1185">Reference proteome</keyword>
<dbReference type="Gene3D" id="3.30.70.2700">
    <property type="match status" value="1"/>
</dbReference>
<organism evidence="5 6">
    <name type="scientific">Parapedobacter composti</name>
    <dbReference type="NCBI Taxonomy" id="623281"/>
    <lineage>
        <taxon>Bacteria</taxon>
        <taxon>Pseudomonadati</taxon>
        <taxon>Bacteroidota</taxon>
        <taxon>Sphingobacteriia</taxon>
        <taxon>Sphingobacteriales</taxon>
        <taxon>Sphingobacteriaceae</taxon>
        <taxon>Parapedobacter</taxon>
    </lineage>
</organism>
<evidence type="ECO:0000256" key="2">
    <source>
        <dbReference type="ARBA" id="ARBA00023002"/>
    </source>
</evidence>
<protein>
    <submittedName>
        <fullName evidence="5">Uncharacterized protein</fullName>
    </submittedName>
</protein>
<proteinExistence type="predicted"/>
<dbReference type="PRINTS" id="PR00411">
    <property type="entry name" value="PNDRDTASEI"/>
</dbReference>
<dbReference type="SUPFAM" id="SSF51905">
    <property type="entry name" value="FAD/NAD(P)-binding domain"/>
    <property type="match status" value="1"/>
</dbReference>
<keyword evidence="2" id="KW-0560">Oxidoreductase</keyword>
<keyword evidence="1" id="KW-0285">Flavoprotein</keyword>
<dbReference type="PRINTS" id="PR00368">
    <property type="entry name" value="FADPNR"/>
</dbReference>
<dbReference type="OrthoDB" id="9772594at2"/>
<dbReference type="InterPro" id="IPR049516">
    <property type="entry name" value="FAD-depend_C"/>
</dbReference>
<accession>A0A1I1FYW4</accession>
<dbReference type="InterPro" id="IPR003953">
    <property type="entry name" value="FAD-dep_OxRdtase_2_FAD-bd"/>
</dbReference>
<sequence length="514" mass="56140">MQHEIELSVLPEHIADEAHIIHKGAEQLKIAPSRVKGLKIRKRSIDARSKKQVVFRIRVIFFIDEAPTPDIYNVRYANVAGGKPVVIVGAGPAGLFAALRCLEKGLRPIIVERGKNVQERRRDLARLNKEGIVNPDSNYCFGEGGAGTYSDGKLYTRSNKRGDVQHVLQVLVAHGATEDILVDARPHIGTNKLPHIIQAIRHTILNQGGEIHFNSRVIDILESFGRVRGVKLANGASITADDVILATGHSARDLFELFHRKGWLVEPKPFALGVRIEHPQEIIDQAQYHCAVRDPHLPPAYYSLVEQVGARGVFSFCMCPGGIIAPCATDKGEVVVNGWSPSKRNNPFANSGTVVQVNLSDVPQTARYPFAMLDFQHEVEERADVIGGGRLVAPAQRMVDFVHGKLSDTLPINSYKPGTRSAPLSEVLPPFIHDALKQALPLFGKKMKGYFTNEAILVGVESRTSSPIRIPRDKLTLQHPQLTGLYPCGEGAGYAGGIVSAAIDGMNCADAIPL</sequence>
<feature type="domain" description="FAD-dependent protein C-terminal" evidence="4">
    <location>
        <begin position="269"/>
        <end position="464"/>
    </location>
</feature>
<dbReference type="Proteomes" id="UP000199577">
    <property type="component" value="Unassembled WGS sequence"/>
</dbReference>